<dbReference type="AlphaFoldDB" id="A0A644WFW4"/>
<evidence type="ECO:0000256" key="1">
    <source>
        <dbReference type="SAM" id="MobiDB-lite"/>
    </source>
</evidence>
<dbReference type="InterPro" id="IPR011990">
    <property type="entry name" value="TPR-like_helical_dom_sf"/>
</dbReference>
<name>A0A644WFW4_9ZZZZ</name>
<dbReference type="SUPFAM" id="SSF48452">
    <property type="entry name" value="TPR-like"/>
    <property type="match status" value="1"/>
</dbReference>
<reference evidence="2" key="1">
    <citation type="submission" date="2019-08" db="EMBL/GenBank/DDBJ databases">
        <authorList>
            <person name="Kucharzyk K."/>
            <person name="Murdoch R.W."/>
            <person name="Higgins S."/>
            <person name="Loffler F."/>
        </authorList>
    </citation>
    <scope>NUCLEOTIDE SEQUENCE</scope>
</reference>
<protein>
    <recommendedName>
        <fullName evidence="3">Tetratricopeptide repeat protein</fullName>
    </recommendedName>
</protein>
<gene>
    <name evidence="2" type="ORF">SDC9_49001</name>
</gene>
<dbReference type="Gene3D" id="1.25.40.10">
    <property type="entry name" value="Tetratricopeptide repeat domain"/>
    <property type="match status" value="1"/>
</dbReference>
<dbReference type="Pfam" id="PF12895">
    <property type="entry name" value="ANAPC3"/>
    <property type="match status" value="1"/>
</dbReference>
<organism evidence="2">
    <name type="scientific">bioreactor metagenome</name>
    <dbReference type="NCBI Taxonomy" id="1076179"/>
    <lineage>
        <taxon>unclassified sequences</taxon>
        <taxon>metagenomes</taxon>
        <taxon>ecological metagenomes</taxon>
    </lineage>
</organism>
<sequence>MNNKTYISPPEQEDDPFLRDAQEGWAQFPGAQSRWWKKKLQFNLFLLGKSWSVLPAVGKLAVGTLTSVAIITVAAVTIPFNFNKEQPVIVQQEKYPSQKNTETLTEEKTEENLQDSKDLSLAENQNETETRTIAAFDRNIPLPVSDYEAENTIFFSADAQEDLDEMAGTDKKNFEATGRISPLEAKNVKMDNSAFDDALPYIWVDQYRLLDYDALNADIPRPAATTSTAGLEPRYSNREEKKESDASVSVDTISYKTFVGDALIKVKYGNYPEAEYQFKKLLTQKPADENALFYLGYCSYQQGNYTQALGYFEKTKKSTYKAFASDADWYLANIYLKTGERTKAKNMFKKIERQEGSYKDDAEKMLEKEFNE</sequence>
<dbReference type="EMBL" id="VSSQ01000893">
    <property type="protein sequence ID" value="MPM02746.1"/>
    <property type="molecule type" value="Genomic_DNA"/>
</dbReference>
<feature type="region of interest" description="Disordered" evidence="1">
    <location>
        <begin position="93"/>
        <end position="115"/>
    </location>
</feature>
<feature type="compositionally biased region" description="Basic and acidic residues" evidence="1">
    <location>
        <begin position="105"/>
        <end position="115"/>
    </location>
</feature>
<dbReference type="InterPro" id="IPR019734">
    <property type="entry name" value="TPR_rpt"/>
</dbReference>
<proteinExistence type="predicted"/>
<evidence type="ECO:0008006" key="3">
    <source>
        <dbReference type="Google" id="ProtNLM"/>
    </source>
</evidence>
<evidence type="ECO:0000313" key="2">
    <source>
        <dbReference type="EMBL" id="MPM02746.1"/>
    </source>
</evidence>
<accession>A0A644WFW4</accession>
<dbReference type="Pfam" id="PF13174">
    <property type="entry name" value="TPR_6"/>
    <property type="match status" value="1"/>
</dbReference>
<comment type="caution">
    <text evidence="2">The sequence shown here is derived from an EMBL/GenBank/DDBJ whole genome shotgun (WGS) entry which is preliminary data.</text>
</comment>